<keyword evidence="4" id="KW-0698">rRNA processing</keyword>
<dbReference type="PANTHER" id="PTHR47958">
    <property type="entry name" value="ATP-DEPENDENT RNA HELICASE DBP3"/>
    <property type="match status" value="1"/>
</dbReference>
<accession>A0A813JYY1</accession>
<keyword evidence="6 11" id="KW-0378">Hydrolase</keyword>
<dbReference type="InterPro" id="IPR000629">
    <property type="entry name" value="RNA-helicase_DEAD-box_CS"/>
</dbReference>
<dbReference type="SUPFAM" id="SSF52540">
    <property type="entry name" value="P-loop containing nucleoside triphosphate hydrolases"/>
    <property type="match status" value="2"/>
</dbReference>
<proteinExistence type="inferred from homology"/>
<evidence type="ECO:0000256" key="11">
    <source>
        <dbReference type="RuleBase" id="RU000492"/>
    </source>
</evidence>
<evidence type="ECO:0000256" key="9">
    <source>
        <dbReference type="ARBA" id="ARBA00023242"/>
    </source>
</evidence>
<keyword evidence="7 11" id="KW-0347">Helicase</keyword>
<keyword evidence="8 11" id="KW-0067">ATP-binding</keyword>
<dbReference type="GO" id="GO:0004386">
    <property type="term" value="F:helicase activity"/>
    <property type="evidence" value="ECO:0007669"/>
    <property type="project" value="UniProtKB-KW"/>
</dbReference>
<keyword evidence="9" id="KW-0539">Nucleus</keyword>
<feature type="domain" description="Helicase ATP-binding" evidence="13">
    <location>
        <begin position="141"/>
        <end position="330"/>
    </location>
</feature>
<name>A0A813JYY1_POLGL</name>
<dbReference type="Gene3D" id="3.40.50.300">
    <property type="entry name" value="P-loop containing nucleotide triphosphate hydrolases"/>
    <property type="match status" value="2"/>
</dbReference>
<comment type="similarity">
    <text evidence="2">Belongs to the DEAD box helicase family. DDX5/DBP2 subfamily.</text>
</comment>
<dbReference type="GO" id="GO:0003676">
    <property type="term" value="F:nucleic acid binding"/>
    <property type="evidence" value="ECO:0007669"/>
    <property type="project" value="InterPro"/>
</dbReference>
<evidence type="ECO:0000256" key="10">
    <source>
        <dbReference type="ARBA" id="ARBA00037449"/>
    </source>
</evidence>
<dbReference type="CDD" id="cd00268">
    <property type="entry name" value="DEADc"/>
    <property type="match status" value="1"/>
</dbReference>
<dbReference type="AlphaFoldDB" id="A0A813JYY1"/>
<dbReference type="GO" id="GO:0005524">
    <property type="term" value="F:ATP binding"/>
    <property type="evidence" value="ECO:0007669"/>
    <property type="project" value="UniProtKB-KW"/>
</dbReference>
<feature type="non-terminal residue" evidence="14">
    <location>
        <position position="431"/>
    </location>
</feature>
<evidence type="ECO:0000256" key="5">
    <source>
        <dbReference type="ARBA" id="ARBA00022741"/>
    </source>
</evidence>
<dbReference type="PROSITE" id="PS51192">
    <property type="entry name" value="HELICASE_ATP_BIND_1"/>
    <property type="match status" value="1"/>
</dbReference>
<evidence type="ECO:0000256" key="4">
    <source>
        <dbReference type="ARBA" id="ARBA00022552"/>
    </source>
</evidence>
<dbReference type="InterPro" id="IPR011545">
    <property type="entry name" value="DEAD/DEAH_box_helicase_dom"/>
</dbReference>
<evidence type="ECO:0000256" key="8">
    <source>
        <dbReference type="ARBA" id="ARBA00022840"/>
    </source>
</evidence>
<dbReference type="SMART" id="SM00487">
    <property type="entry name" value="DEXDc"/>
    <property type="match status" value="1"/>
</dbReference>
<keyword evidence="5 11" id="KW-0547">Nucleotide-binding</keyword>
<evidence type="ECO:0000256" key="2">
    <source>
        <dbReference type="ARBA" id="ARBA00009334"/>
    </source>
</evidence>
<organism evidence="14 15">
    <name type="scientific">Polarella glacialis</name>
    <name type="common">Dinoflagellate</name>
    <dbReference type="NCBI Taxonomy" id="89957"/>
    <lineage>
        <taxon>Eukaryota</taxon>
        <taxon>Sar</taxon>
        <taxon>Alveolata</taxon>
        <taxon>Dinophyceae</taxon>
        <taxon>Suessiales</taxon>
        <taxon>Suessiaceae</taxon>
        <taxon>Polarella</taxon>
    </lineage>
</organism>
<evidence type="ECO:0000256" key="6">
    <source>
        <dbReference type="ARBA" id="ARBA00022801"/>
    </source>
</evidence>
<dbReference type="Proteomes" id="UP000626109">
    <property type="component" value="Unassembled WGS sequence"/>
</dbReference>
<evidence type="ECO:0000313" key="15">
    <source>
        <dbReference type="Proteomes" id="UP000626109"/>
    </source>
</evidence>
<feature type="region of interest" description="Disordered" evidence="12">
    <location>
        <begin position="24"/>
        <end position="107"/>
    </location>
</feature>
<gene>
    <name evidence="14" type="ORF">PGLA2088_LOCUS25787</name>
</gene>
<dbReference type="PROSITE" id="PS00039">
    <property type="entry name" value="DEAD_ATP_HELICASE"/>
    <property type="match status" value="1"/>
</dbReference>
<evidence type="ECO:0000256" key="7">
    <source>
        <dbReference type="ARBA" id="ARBA00022806"/>
    </source>
</evidence>
<dbReference type="EMBL" id="CAJNNW010026854">
    <property type="protein sequence ID" value="CAE8688160.1"/>
    <property type="molecule type" value="Genomic_DNA"/>
</dbReference>
<evidence type="ECO:0000256" key="3">
    <source>
        <dbReference type="ARBA" id="ARBA00022517"/>
    </source>
</evidence>
<dbReference type="GO" id="GO:0016787">
    <property type="term" value="F:hydrolase activity"/>
    <property type="evidence" value="ECO:0007669"/>
    <property type="project" value="UniProtKB-KW"/>
</dbReference>
<protein>
    <recommendedName>
        <fullName evidence="13">Helicase ATP-binding domain-containing protein</fullName>
    </recommendedName>
</protein>
<reference evidence="14" key="1">
    <citation type="submission" date="2021-02" db="EMBL/GenBank/DDBJ databases">
        <authorList>
            <person name="Dougan E. K."/>
            <person name="Rhodes N."/>
            <person name="Thang M."/>
            <person name="Chan C."/>
        </authorList>
    </citation>
    <scope>NUCLEOTIDE SEQUENCE</scope>
</reference>
<keyword evidence="3" id="KW-0690">Ribosome biogenesis</keyword>
<sequence length="431" mass="46831">VEPDAKRAKVQALDFQALQRVGYSAGAEGDEQEAAKESLRNSYAAMQSIIQEESRPHNQEESADPSSLQAPEEVEAAAPLGCQLPPDAIDVWDEDEENSGGTPEPWKTFEEAEAGGMPTEVLAPMRKAGFPGPTMIQSVTWPILMAGRDLVGVAKTGSGKTLAFLLPCFAKLALEDPERRRTAQNQVETDGTYSPAVLVLAPSRELASQIAEEAHKFKAAACITTAVCYGGSSRSQQLGLLRKRPTCIVATVGRLCDYLRSEQNWFNVDHVRFLILDEADKMIDEGSDNQIRGITHGDGGSQRQTMMFSATFSDHVSDLASWILKRPVEIRVGVKDALRANPDINQQVVIVKDQLDKEGCVKGILRKHYAPGVKNAGKVLVFVASGDSCDELAKKLSKTISGKVETLHGNRVQKDREAAVAKTTRKTTTTT</sequence>
<evidence type="ECO:0000313" key="14">
    <source>
        <dbReference type="EMBL" id="CAE8688160.1"/>
    </source>
</evidence>
<dbReference type="InterPro" id="IPR027417">
    <property type="entry name" value="P-loop_NTPase"/>
</dbReference>
<evidence type="ECO:0000256" key="1">
    <source>
        <dbReference type="ARBA" id="ARBA00004604"/>
    </source>
</evidence>
<dbReference type="InterPro" id="IPR044742">
    <property type="entry name" value="DEAD/DEAH_RhlB"/>
</dbReference>
<evidence type="ECO:0000256" key="12">
    <source>
        <dbReference type="SAM" id="MobiDB-lite"/>
    </source>
</evidence>
<feature type="compositionally biased region" description="Polar residues" evidence="12">
    <location>
        <begin position="40"/>
        <end position="51"/>
    </location>
</feature>
<comment type="function">
    <text evidence="10">ATP-dependent RNA helicase required for 60S ribosomal subunit synthesis. Involved in efficient pre-rRNA processing, predominantly at site A3, which is necessary for the normal formation of 25S and 5.8S rRNAs.</text>
</comment>
<evidence type="ECO:0000259" key="13">
    <source>
        <dbReference type="PROSITE" id="PS51192"/>
    </source>
</evidence>
<comment type="subcellular location">
    <subcellularLocation>
        <location evidence="1">Nucleus</location>
        <location evidence="1">Nucleolus</location>
    </subcellularLocation>
</comment>
<dbReference type="InterPro" id="IPR014001">
    <property type="entry name" value="Helicase_ATP-bd"/>
</dbReference>
<dbReference type="Pfam" id="PF00270">
    <property type="entry name" value="DEAD"/>
    <property type="match status" value="1"/>
</dbReference>
<comment type="caution">
    <text evidence="14">The sequence shown here is derived from an EMBL/GenBank/DDBJ whole genome shotgun (WGS) entry which is preliminary data.</text>
</comment>